<keyword evidence="6 7" id="KW-0717">Septation</keyword>
<dbReference type="PATRIC" id="fig|1133569.4.peg.299"/>
<evidence type="ECO:0000256" key="5">
    <source>
        <dbReference type="ARBA" id="ARBA00023136"/>
    </source>
</evidence>
<dbReference type="GO" id="GO:0005940">
    <property type="term" value="C:septin ring"/>
    <property type="evidence" value="ECO:0007669"/>
    <property type="project" value="InterPro"/>
</dbReference>
<evidence type="ECO:0000256" key="3">
    <source>
        <dbReference type="ARBA" id="ARBA00022989"/>
    </source>
</evidence>
<evidence type="ECO:0000256" key="4">
    <source>
        <dbReference type="ARBA" id="ARBA00023054"/>
    </source>
</evidence>
<dbReference type="InterPro" id="IPR010379">
    <property type="entry name" value="EzrA"/>
</dbReference>
<keyword evidence="10" id="KW-1185">Reference proteome</keyword>
<evidence type="ECO:0000256" key="8">
    <source>
        <dbReference type="SAM" id="Phobius"/>
    </source>
</evidence>
<evidence type="ECO:0000256" key="1">
    <source>
        <dbReference type="ARBA" id="ARBA00004651"/>
    </source>
</evidence>
<feature type="topological domain" description="Cytoplasmic" evidence="7">
    <location>
        <begin position="27"/>
        <end position="573"/>
    </location>
</feature>
<feature type="transmembrane region" description="Helical" evidence="8">
    <location>
        <begin position="6"/>
        <end position="26"/>
    </location>
</feature>
<evidence type="ECO:0000256" key="6">
    <source>
        <dbReference type="ARBA" id="ARBA00023210"/>
    </source>
</evidence>
<dbReference type="GO" id="GO:0005886">
    <property type="term" value="C:plasma membrane"/>
    <property type="evidence" value="ECO:0007669"/>
    <property type="project" value="UniProtKB-SubCell"/>
</dbReference>
<evidence type="ECO:0000256" key="2">
    <source>
        <dbReference type="ARBA" id="ARBA00022692"/>
    </source>
</evidence>
<feature type="coiled-coil region" evidence="7">
    <location>
        <begin position="459"/>
        <end position="493"/>
    </location>
</feature>
<feature type="topological domain" description="Extracellular" evidence="7">
    <location>
        <begin position="1"/>
        <end position="6"/>
    </location>
</feature>
<comment type="similarity">
    <text evidence="7">Belongs to the EzrA family.</text>
</comment>
<proteinExistence type="inferred from homology"/>
<comment type="caution">
    <text evidence="9">The sequence shown here is derived from an EMBL/GenBank/DDBJ whole genome shotgun (WGS) entry which is preliminary data.</text>
</comment>
<keyword evidence="4 7" id="KW-0175">Coiled coil</keyword>
<dbReference type="GO" id="GO:0000921">
    <property type="term" value="P:septin ring assembly"/>
    <property type="evidence" value="ECO:0007669"/>
    <property type="project" value="InterPro"/>
</dbReference>
<feature type="coiled-coil region" evidence="7">
    <location>
        <begin position="131"/>
        <end position="190"/>
    </location>
</feature>
<dbReference type="eggNOG" id="COG4477">
    <property type="taxonomic scope" value="Bacteria"/>
</dbReference>
<evidence type="ECO:0000256" key="7">
    <source>
        <dbReference type="HAMAP-Rule" id="MF_00728"/>
    </source>
</evidence>
<dbReference type="HAMAP" id="MF_00728">
    <property type="entry name" value="EzrA"/>
    <property type="match status" value="1"/>
</dbReference>
<comment type="subcellular location">
    <subcellularLocation>
        <location evidence="1">Cell membrane</location>
        <topology evidence="1">Multi-pass membrane protein</topology>
    </subcellularLocation>
    <subcellularLocation>
        <location evidence="7">Cell membrane</location>
        <topology evidence="7">Single-pass membrane protein</topology>
    </subcellularLocation>
    <text evidence="7">Colocalized with FtsZ to the nascent septal site.</text>
</comment>
<organism evidence="9 10">
    <name type="scientific">Liquorilactobacillus vini DSM 20605</name>
    <dbReference type="NCBI Taxonomy" id="1133569"/>
    <lineage>
        <taxon>Bacteria</taxon>
        <taxon>Bacillati</taxon>
        <taxon>Bacillota</taxon>
        <taxon>Bacilli</taxon>
        <taxon>Lactobacillales</taxon>
        <taxon>Lactobacillaceae</taxon>
        <taxon>Liquorilactobacillus</taxon>
    </lineage>
</organism>
<keyword evidence="7" id="KW-0131">Cell cycle</keyword>
<dbReference type="Proteomes" id="UP000051576">
    <property type="component" value="Unassembled WGS sequence"/>
</dbReference>
<keyword evidence="5 7" id="KW-0472">Membrane</keyword>
<reference evidence="9 10" key="1">
    <citation type="journal article" date="2015" name="Genome Announc.">
        <title>Expanding the biotechnology potential of lactobacilli through comparative genomics of 213 strains and associated genera.</title>
        <authorList>
            <person name="Sun Z."/>
            <person name="Harris H.M."/>
            <person name="McCann A."/>
            <person name="Guo C."/>
            <person name="Argimon S."/>
            <person name="Zhang W."/>
            <person name="Yang X."/>
            <person name="Jeffery I.B."/>
            <person name="Cooney J.C."/>
            <person name="Kagawa T.F."/>
            <person name="Liu W."/>
            <person name="Song Y."/>
            <person name="Salvetti E."/>
            <person name="Wrobel A."/>
            <person name="Rasinkangas P."/>
            <person name="Parkhill J."/>
            <person name="Rea M.C."/>
            <person name="O'Sullivan O."/>
            <person name="Ritari J."/>
            <person name="Douillard F.P."/>
            <person name="Paul Ross R."/>
            <person name="Yang R."/>
            <person name="Briner A.E."/>
            <person name="Felis G.E."/>
            <person name="de Vos W.M."/>
            <person name="Barrangou R."/>
            <person name="Klaenhammer T.R."/>
            <person name="Caufield P.W."/>
            <person name="Cui Y."/>
            <person name="Zhang H."/>
            <person name="O'Toole P.W."/>
        </authorList>
    </citation>
    <scope>NUCLEOTIDE SEQUENCE [LARGE SCALE GENOMIC DNA]</scope>
    <source>
        <strain evidence="9 10">DSM 20605</strain>
    </source>
</reference>
<sequence length="573" mass="66902">MDRMITPILSVIVIVAVIGYATFFYLQRKYLHEISKQQAQISSFIESSLNDELANMKEIHLSGQTRQQFEETRQSYLYSVNHRLPEISERLLELQDVCKQYHFIQVYRELKVITLKTQAAAKLENKTRAEITGLKKSNQLHRQKLHELEQRYQDLRKKLLAKNFSYGPSIDKLEENLGNLENTFDQYANFAQQGDYIQADQVLNHLEKDTDVLDNQLKQIPKLYRSQKNVYPDQLAEILSSFQQLTAQKYGFKEDLAVKVKEIQAQIGENLVDLKDLQVSVATKRDQEITGKIDQLYDQLEQEFKARRQVEKTRQQLSQFIQHARQQQHELMIELDRLSQNYSFNHHEMEAGRHLGTDLKKIENEFSVTSQQIREGLPVYSEVWLQQETQIASLQQIEKKQSEINQSIQGLWHEEQEARQAAQTFDLEIHQLHRKLAKQNLPGLPKTYLDFFLTVSDEIEQLLNDLNQIKIDLDQINKSLLDIQADLDKLTEKTNDISDSAALAEVLLQYANRYKIRYPEVAQAANQADQLFNQKFDYAASLEKIATAVDRVEPGAYKKLENQYYAQNPVKEH</sequence>
<accession>A0A0R2CBG0</accession>
<keyword evidence="7" id="KW-0132">Cell division</keyword>
<comment type="function">
    <text evidence="7">Negative regulator of FtsZ ring formation; modulates the frequency and position of FtsZ ring formation. Inhibits FtsZ ring formation at polar sites. Interacts either with FtsZ or with one of its binding partners to promote depolymerization.</text>
</comment>
<evidence type="ECO:0000313" key="9">
    <source>
        <dbReference type="EMBL" id="KRM89121.1"/>
    </source>
</evidence>
<dbReference type="AlphaFoldDB" id="A0A0R2CBG0"/>
<gene>
    <name evidence="7" type="primary">ezrA</name>
    <name evidence="9" type="ORF">FD21_GL000281</name>
</gene>
<dbReference type="NCBIfam" id="NF003409">
    <property type="entry name" value="PRK04778.1-3"/>
    <property type="match status" value="1"/>
</dbReference>
<dbReference type="GO" id="GO:0000917">
    <property type="term" value="P:division septum assembly"/>
    <property type="evidence" value="ECO:0007669"/>
    <property type="project" value="UniProtKB-KW"/>
</dbReference>
<evidence type="ECO:0000313" key="10">
    <source>
        <dbReference type="Proteomes" id="UP000051576"/>
    </source>
</evidence>
<dbReference type="Pfam" id="PF06160">
    <property type="entry name" value="EzrA"/>
    <property type="match status" value="1"/>
</dbReference>
<dbReference type="STRING" id="1133569.FD21_GL000281"/>
<dbReference type="SUPFAM" id="SSF90123">
    <property type="entry name" value="ABC transporter transmembrane region"/>
    <property type="match status" value="1"/>
</dbReference>
<keyword evidence="3 7" id="KW-1133">Transmembrane helix</keyword>
<keyword evidence="7" id="KW-1003">Cell membrane</keyword>
<dbReference type="EMBL" id="AYYX01000012">
    <property type="protein sequence ID" value="KRM89121.1"/>
    <property type="molecule type" value="Genomic_DNA"/>
</dbReference>
<dbReference type="InterPro" id="IPR036640">
    <property type="entry name" value="ABC1_TM_sf"/>
</dbReference>
<keyword evidence="2 7" id="KW-0812">Transmembrane</keyword>
<dbReference type="GO" id="GO:0005524">
    <property type="term" value="F:ATP binding"/>
    <property type="evidence" value="ECO:0007669"/>
    <property type="project" value="InterPro"/>
</dbReference>
<protein>
    <recommendedName>
        <fullName evidence="7">Septation ring formation regulator EzrA</fullName>
    </recommendedName>
</protein>
<name>A0A0R2CBG0_9LACO</name>